<reference evidence="2 3" key="1">
    <citation type="journal article" date="2024" name="J Genomics">
        <title>Draft genome sequencing and assembly of Favolaschia claudopus CIRM-BRFM 2984 isolated from oak limbs.</title>
        <authorList>
            <person name="Navarro D."/>
            <person name="Drula E."/>
            <person name="Chaduli D."/>
            <person name="Cazenave R."/>
            <person name="Ahrendt S."/>
            <person name="Wang J."/>
            <person name="Lipzen A."/>
            <person name="Daum C."/>
            <person name="Barry K."/>
            <person name="Grigoriev I.V."/>
            <person name="Favel A."/>
            <person name="Rosso M.N."/>
            <person name="Martin F."/>
        </authorList>
    </citation>
    <scope>NUCLEOTIDE SEQUENCE [LARGE SCALE GENOMIC DNA]</scope>
    <source>
        <strain evidence="2 3">CIRM-BRFM 2984</strain>
    </source>
</reference>
<feature type="region of interest" description="Disordered" evidence="1">
    <location>
        <begin position="24"/>
        <end position="44"/>
    </location>
</feature>
<dbReference type="AlphaFoldDB" id="A0AAW0CQT8"/>
<sequence>SKLTSSASFMFLVWIRRISRRPVGSGMPMSTSRSNRPNRRRAGSMELGRLVAAITTTFER</sequence>
<protein>
    <submittedName>
        <fullName evidence="2">Uncharacterized protein</fullName>
    </submittedName>
</protein>
<feature type="non-terminal residue" evidence="2">
    <location>
        <position position="1"/>
    </location>
</feature>
<keyword evidence="3" id="KW-1185">Reference proteome</keyword>
<dbReference type="Proteomes" id="UP001362999">
    <property type="component" value="Unassembled WGS sequence"/>
</dbReference>
<dbReference type="EMBL" id="JAWWNJ010000014">
    <property type="protein sequence ID" value="KAK7041351.1"/>
    <property type="molecule type" value="Genomic_DNA"/>
</dbReference>
<comment type="caution">
    <text evidence="2">The sequence shown here is derived from an EMBL/GenBank/DDBJ whole genome shotgun (WGS) entry which is preliminary data.</text>
</comment>
<accession>A0AAW0CQT8</accession>
<evidence type="ECO:0000313" key="3">
    <source>
        <dbReference type="Proteomes" id="UP001362999"/>
    </source>
</evidence>
<name>A0AAW0CQT8_9AGAR</name>
<gene>
    <name evidence="2" type="ORF">R3P38DRAFT_2359698</name>
</gene>
<evidence type="ECO:0000256" key="1">
    <source>
        <dbReference type="SAM" id="MobiDB-lite"/>
    </source>
</evidence>
<organism evidence="2 3">
    <name type="scientific">Favolaschia claudopus</name>
    <dbReference type="NCBI Taxonomy" id="2862362"/>
    <lineage>
        <taxon>Eukaryota</taxon>
        <taxon>Fungi</taxon>
        <taxon>Dikarya</taxon>
        <taxon>Basidiomycota</taxon>
        <taxon>Agaricomycotina</taxon>
        <taxon>Agaricomycetes</taxon>
        <taxon>Agaricomycetidae</taxon>
        <taxon>Agaricales</taxon>
        <taxon>Marasmiineae</taxon>
        <taxon>Mycenaceae</taxon>
        <taxon>Favolaschia</taxon>
    </lineage>
</organism>
<feature type="non-terminal residue" evidence="2">
    <location>
        <position position="60"/>
    </location>
</feature>
<proteinExistence type="predicted"/>
<evidence type="ECO:0000313" key="2">
    <source>
        <dbReference type="EMBL" id="KAK7041351.1"/>
    </source>
</evidence>